<dbReference type="EMBL" id="MT341500">
    <property type="protein sequence ID" value="QJI53108.1"/>
    <property type="molecule type" value="Genomic_DNA"/>
</dbReference>
<dbReference type="Proteomes" id="UP000501441">
    <property type="component" value="Segment"/>
</dbReference>
<evidence type="ECO:0000313" key="2">
    <source>
        <dbReference type="Proteomes" id="UP000501441"/>
    </source>
</evidence>
<evidence type="ECO:0000313" key="1">
    <source>
        <dbReference type="EMBL" id="QJI53108.1"/>
    </source>
</evidence>
<organism evidence="1 2">
    <name type="scientific">Enterobacter phage EBPL</name>
    <dbReference type="NCBI Taxonomy" id="2729191"/>
    <lineage>
        <taxon>Viruses</taxon>
        <taxon>Duplodnaviria</taxon>
        <taxon>Heunggongvirae</taxon>
        <taxon>Uroviricota</taxon>
        <taxon>Caudoviricetes</taxon>
        <taxon>Pantevenvirales</taxon>
        <taxon>Straboviridae</taxon>
        <taxon>Pseudotevenvirus</taxon>
        <taxon>Pseudotevenvirus leb</taxon>
    </lineage>
</organism>
<accession>A0A6M3YNJ5</accession>
<proteinExistence type="predicted"/>
<reference evidence="1 2" key="1">
    <citation type="submission" date="2020-04" db="EMBL/GenBank/DDBJ databases">
        <authorList>
            <person name="Naseem H."/>
            <person name="Alvi I.A."/>
            <person name="Asif M."/>
            <person name="Rehman S."/>
        </authorList>
    </citation>
    <scope>NUCLEOTIDE SEQUENCE [LARGE SCALE GENOMIC DNA]</scope>
</reference>
<sequence length="110" mass="12990">MSCPTWAHFENLKEGTQKRVFINLGWFAPTDFDIAEILVNASKEISDTYEWDCVRMPVLPGQFIDREKFEAMRIAVEGINSLYPPSLCMHYRQRFTLKKAWTKDKEWVKV</sequence>
<protein>
    <submittedName>
        <fullName evidence="1">Uncharacterized protein</fullName>
    </submittedName>
</protein>
<gene>
    <name evidence="1" type="ORF">EBPL_00065</name>
</gene>
<name>A0A6M3YNJ5_9CAUD</name>